<protein>
    <submittedName>
        <fullName evidence="2">Uncharacterized protein</fullName>
    </submittedName>
</protein>
<evidence type="ECO:0000313" key="3">
    <source>
        <dbReference type="Proteomes" id="UP000823388"/>
    </source>
</evidence>
<accession>A0A8T0VXL0</accession>
<proteinExistence type="predicted"/>
<evidence type="ECO:0000256" key="1">
    <source>
        <dbReference type="SAM" id="MobiDB-lite"/>
    </source>
</evidence>
<name>A0A8T0VXL0_PANVG</name>
<reference evidence="2" key="1">
    <citation type="submission" date="2020-05" db="EMBL/GenBank/DDBJ databases">
        <title>WGS assembly of Panicum virgatum.</title>
        <authorList>
            <person name="Lovell J.T."/>
            <person name="Jenkins J."/>
            <person name="Shu S."/>
            <person name="Juenger T.E."/>
            <person name="Schmutz J."/>
        </authorList>
    </citation>
    <scope>NUCLEOTIDE SEQUENCE</scope>
    <source>
        <strain evidence="2">AP13</strain>
    </source>
</reference>
<sequence length="130" mass="14375">MGDGPFHSATAPFAAPMGWRHRRRFPSPRRCPIVEQGRFLAPAPSSTAEDKAHDADENAEDSLPLVGAVLQAASDLGGRTRHLHCSVPAAAARGTANPTDQIDHQEHDHGHEQRKMNRREELMRLNYVLK</sequence>
<dbReference type="AlphaFoldDB" id="A0A8T0VXL0"/>
<comment type="caution">
    <text evidence="2">The sequence shown here is derived from an EMBL/GenBank/DDBJ whole genome shotgun (WGS) entry which is preliminary data.</text>
</comment>
<feature type="region of interest" description="Disordered" evidence="1">
    <location>
        <begin position="36"/>
        <end position="59"/>
    </location>
</feature>
<evidence type="ECO:0000313" key="2">
    <source>
        <dbReference type="EMBL" id="KAG2639177.1"/>
    </source>
</evidence>
<gene>
    <name evidence="2" type="ORF">PVAP13_2NG618101</name>
</gene>
<feature type="compositionally biased region" description="Basic and acidic residues" evidence="1">
    <location>
        <begin position="101"/>
        <end position="117"/>
    </location>
</feature>
<feature type="region of interest" description="Disordered" evidence="1">
    <location>
        <begin position="91"/>
        <end position="117"/>
    </location>
</feature>
<dbReference type="EMBL" id="CM029040">
    <property type="protein sequence ID" value="KAG2639177.1"/>
    <property type="molecule type" value="Genomic_DNA"/>
</dbReference>
<dbReference type="Proteomes" id="UP000823388">
    <property type="component" value="Chromosome 2N"/>
</dbReference>
<keyword evidence="3" id="KW-1185">Reference proteome</keyword>
<organism evidence="2 3">
    <name type="scientific">Panicum virgatum</name>
    <name type="common">Blackwell switchgrass</name>
    <dbReference type="NCBI Taxonomy" id="38727"/>
    <lineage>
        <taxon>Eukaryota</taxon>
        <taxon>Viridiplantae</taxon>
        <taxon>Streptophyta</taxon>
        <taxon>Embryophyta</taxon>
        <taxon>Tracheophyta</taxon>
        <taxon>Spermatophyta</taxon>
        <taxon>Magnoliopsida</taxon>
        <taxon>Liliopsida</taxon>
        <taxon>Poales</taxon>
        <taxon>Poaceae</taxon>
        <taxon>PACMAD clade</taxon>
        <taxon>Panicoideae</taxon>
        <taxon>Panicodae</taxon>
        <taxon>Paniceae</taxon>
        <taxon>Panicinae</taxon>
        <taxon>Panicum</taxon>
        <taxon>Panicum sect. Hiantes</taxon>
    </lineage>
</organism>